<sequence length="773" mass="87154">MKNLRSTRSRDKAAERARIAEKKAKKRSSWSLIEKGSYTPAARAIARVLDKSGCAQGKVGSVISYIAGHAGLKVKGKMSRRTVQRALIEGGVAARVQLAHEMAQADGVTLSSDATSLRGENYEGAFVMINKGTTHKMRMLSLTSTVSHSSETQIDNLKSQINTISDLYRRSPLGQRSQYNFEVHDFLRVWKGGNGDHAADVKKFHRLGKEWKQESSRILLGYEEIGRMEPEKVVDIVREILKKNLEEAGGADAWKQLPEEEKNIRTKSSMDTLAFRLGEEAFSLLPPEAKHEIDLFFWAGCSMHKELNCCKAFDEGMQEYYEEHPDVEPPVLLANKDNDATITLAEDTGESTAAVRRALKVSERGAVKLISLFGALINNKDDKKGLHDVYENYFRPTIGAGVRFPDTSNTRYQSHGRGAARLITYLEEHRKFMEFVKNNKTKRSWNHMEQNIVKGLHCKATISQMIALNLFCMAVMHPYAAAVRGPGKDELNMLDLGPFHQTVKVHMRKLMENPDLLLSAADDAYKLATLDGKQWSDPKAWRACVNPIPTHPDVRPLVLSGLKRGLERFEKFTTEFIEGGIIDTSTALERSAAHMRPTNDDNEGLLGSWRKFSRESSSSTVGHYTERTMFNRNETQAFMDAQMNTEGDHTFLRQEARRLDESGIEKTRREELNAYKQRAVDEKLAKDAEKAEKVRKEKARLAAIGLETDADTIKKMSDAKLKDQLELHRREGDKEVPMKSKMRHKADRLTALLATVVRYESRITTDLSTVPAT</sequence>
<protein>
    <submittedName>
        <fullName evidence="2">Uncharacterized protein</fullName>
    </submittedName>
</protein>
<keyword evidence="3" id="KW-1185">Reference proteome</keyword>
<dbReference type="Proteomes" id="UP001215598">
    <property type="component" value="Unassembled WGS sequence"/>
</dbReference>
<organism evidence="2 3">
    <name type="scientific">Mycena metata</name>
    <dbReference type="NCBI Taxonomy" id="1033252"/>
    <lineage>
        <taxon>Eukaryota</taxon>
        <taxon>Fungi</taxon>
        <taxon>Dikarya</taxon>
        <taxon>Basidiomycota</taxon>
        <taxon>Agaricomycotina</taxon>
        <taxon>Agaricomycetes</taxon>
        <taxon>Agaricomycetidae</taxon>
        <taxon>Agaricales</taxon>
        <taxon>Marasmiineae</taxon>
        <taxon>Mycenaceae</taxon>
        <taxon>Mycena</taxon>
    </lineage>
</organism>
<gene>
    <name evidence="2" type="ORF">B0H16DRAFT_1300987</name>
</gene>
<evidence type="ECO:0000256" key="1">
    <source>
        <dbReference type="SAM" id="MobiDB-lite"/>
    </source>
</evidence>
<evidence type="ECO:0000313" key="2">
    <source>
        <dbReference type="EMBL" id="KAJ7778175.1"/>
    </source>
</evidence>
<feature type="region of interest" description="Disordered" evidence="1">
    <location>
        <begin position="1"/>
        <end position="23"/>
    </location>
</feature>
<feature type="compositionally biased region" description="Basic and acidic residues" evidence="1">
    <location>
        <begin position="8"/>
        <end position="22"/>
    </location>
</feature>
<dbReference type="EMBL" id="JARKIB010000007">
    <property type="protein sequence ID" value="KAJ7778175.1"/>
    <property type="molecule type" value="Genomic_DNA"/>
</dbReference>
<evidence type="ECO:0000313" key="3">
    <source>
        <dbReference type="Proteomes" id="UP001215598"/>
    </source>
</evidence>
<name>A0AAD7K4F5_9AGAR</name>
<comment type="caution">
    <text evidence="2">The sequence shown here is derived from an EMBL/GenBank/DDBJ whole genome shotgun (WGS) entry which is preliminary data.</text>
</comment>
<reference evidence="2" key="1">
    <citation type="submission" date="2023-03" db="EMBL/GenBank/DDBJ databases">
        <title>Massive genome expansion in bonnet fungi (Mycena s.s.) driven by repeated elements and novel gene families across ecological guilds.</title>
        <authorList>
            <consortium name="Lawrence Berkeley National Laboratory"/>
            <person name="Harder C.B."/>
            <person name="Miyauchi S."/>
            <person name="Viragh M."/>
            <person name="Kuo A."/>
            <person name="Thoen E."/>
            <person name="Andreopoulos B."/>
            <person name="Lu D."/>
            <person name="Skrede I."/>
            <person name="Drula E."/>
            <person name="Henrissat B."/>
            <person name="Morin E."/>
            <person name="Kohler A."/>
            <person name="Barry K."/>
            <person name="LaButti K."/>
            <person name="Morin E."/>
            <person name="Salamov A."/>
            <person name="Lipzen A."/>
            <person name="Mereny Z."/>
            <person name="Hegedus B."/>
            <person name="Baldrian P."/>
            <person name="Stursova M."/>
            <person name="Weitz H."/>
            <person name="Taylor A."/>
            <person name="Grigoriev I.V."/>
            <person name="Nagy L.G."/>
            <person name="Martin F."/>
            <person name="Kauserud H."/>
        </authorList>
    </citation>
    <scope>NUCLEOTIDE SEQUENCE</scope>
    <source>
        <strain evidence="2">CBHHK182m</strain>
    </source>
</reference>
<proteinExistence type="predicted"/>
<accession>A0AAD7K4F5</accession>
<dbReference type="AlphaFoldDB" id="A0AAD7K4F5"/>